<feature type="domain" description="Fumarate lyase N-terminal" evidence="7">
    <location>
        <begin position="6"/>
        <end position="300"/>
    </location>
</feature>
<dbReference type="PROSITE" id="PS00163">
    <property type="entry name" value="FUMARATE_LYASES"/>
    <property type="match status" value="1"/>
</dbReference>
<comment type="caution">
    <text evidence="9">The sequence shown here is derived from an EMBL/GenBank/DDBJ whole genome shotgun (WGS) entry which is preliminary data.</text>
</comment>
<dbReference type="NCBIfam" id="TIGR00838">
    <property type="entry name" value="argH"/>
    <property type="match status" value="1"/>
</dbReference>
<dbReference type="InterPro" id="IPR009049">
    <property type="entry name" value="Argininosuccinate_lyase"/>
</dbReference>
<evidence type="ECO:0000256" key="5">
    <source>
        <dbReference type="ARBA" id="ARBA00023239"/>
    </source>
</evidence>
<dbReference type="EMBL" id="JACXAH010000011">
    <property type="protein sequence ID" value="MBD1372527.1"/>
    <property type="molecule type" value="Genomic_DNA"/>
</dbReference>
<keyword evidence="4 6" id="KW-0028">Amino-acid biosynthesis</keyword>
<dbReference type="FunFam" id="1.20.200.10:FF:000002">
    <property type="entry name" value="Argininosuccinate lyase"/>
    <property type="match status" value="1"/>
</dbReference>
<dbReference type="InterPro" id="IPR029419">
    <property type="entry name" value="Arg_succ_lyase_C"/>
</dbReference>
<dbReference type="Gene3D" id="1.10.275.10">
    <property type="entry name" value="Fumarase/aspartase (N-terminal domain)"/>
    <property type="match status" value="1"/>
</dbReference>
<keyword evidence="10" id="KW-1185">Reference proteome</keyword>
<evidence type="ECO:0000256" key="1">
    <source>
        <dbReference type="ARBA" id="ARBA00004941"/>
    </source>
</evidence>
<dbReference type="InterPro" id="IPR020557">
    <property type="entry name" value="Fumarate_lyase_CS"/>
</dbReference>
<dbReference type="RefSeq" id="WP_191140452.1">
    <property type="nucleotide sequence ID" value="NZ_JACXAG020000006.1"/>
</dbReference>
<dbReference type="Gene3D" id="1.20.200.10">
    <property type="entry name" value="Fumarase/aspartase (Central domain)"/>
    <property type="match status" value="1"/>
</dbReference>
<dbReference type="Pfam" id="PF14698">
    <property type="entry name" value="ASL_C2"/>
    <property type="match status" value="1"/>
</dbReference>
<dbReference type="Proteomes" id="UP000661691">
    <property type="component" value="Unassembled WGS sequence"/>
</dbReference>
<dbReference type="PRINTS" id="PR00149">
    <property type="entry name" value="FUMRATELYASE"/>
</dbReference>
<dbReference type="PANTHER" id="PTHR43814:SF1">
    <property type="entry name" value="ARGININOSUCCINATE LYASE"/>
    <property type="match status" value="1"/>
</dbReference>
<dbReference type="GO" id="GO:0004056">
    <property type="term" value="F:argininosuccinate lyase activity"/>
    <property type="evidence" value="ECO:0007669"/>
    <property type="project" value="UniProtKB-UniRule"/>
</dbReference>
<comment type="similarity">
    <text evidence="6">Belongs to the lyase 1 family. Argininosuccinate lyase subfamily.</text>
</comment>
<name>A0A926RUG3_9BACL</name>
<dbReference type="CDD" id="cd01359">
    <property type="entry name" value="Argininosuccinate_lyase"/>
    <property type="match status" value="1"/>
</dbReference>
<evidence type="ECO:0000256" key="6">
    <source>
        <dbReference type="HAMAP-Rule" id="MF_00006"/>
    </source>
</evidence>
<gene>
    <name evidence="6 9" type="primary">argH</name>
    <name evidence="9" type="ORF">IC620_09190</name>
</gene>
<organism evidence="9 10">
    <name type="scientific">Polycladospora coralii</name>
    <dbReference type="NCBI Taxonomy" id="2771432"/>
    <lineage>
        <taxon>Bacteria</taxon>
        <taxon>Bacillati</taxon>
        <taxon>Bacillota</taxon>
        <taxon>Bacilli</taxon>
        <taxon>Bacillales</taxon>
        <taxon>Thermoactinomycetaceae</taxon>
        <taxon>Polycladospora</taxon>
    </lineage>
</organism>
<evidence type="ECO:0000256" key="2">
    <source>
        <dbReference type="ARBA" id="ARBA00012338"/>
    </source>
</evidence>
<comment type="subcellular location">
    <subcellularLocation>
        <location evidence="6">Cytoplasm</location>
    </subcellularLocation>
</comment>
<sequence>MKAWNGRFKKELNHLVEDFQASISYDHVLVAEDITGSIAHTKMLATCGIIPAQEADQIINGLYEVWTSIQNGEVTFQTQYEDIHMNIEALLTQRIGPVAGKLHTARSRNDQVALDMHLYTRKHTVTLVALILQLQSTLISLAEKYQTVIMPGYTHLQRAQPVPFAHHLLAYVAMLERDVERLVDSYKRTNTCPLGAGAIAGTTFPIDRNQVAQSLGFDRLYENSMDAVSDRDYLVELLANGSLIMVHLSRLAEELILWSSDEFKYITLDDAFCTGSSMMPQKKNPDIPELIRGKTGRVFGHLTALLTTLKALPLTYNKDLQEDKEGVFDTVSTLEQVLTILTPLLDTLEVHAEKMKQNAETGFLNATDLADYLVRKGIPFREAHAIVGKLVLDCIEKNRNLIDVPLNELQEACPQINADIYHDLSLEQMIETRTCEGGTAFEVRKNNIAHAKTRIQQWTDWVHEQHQG</sequence>
<keyword evidence="6" id="KW-0963">Cytoplasm</keyword>
<proteinExistence type="inferred from homology"/>
<dbReference type="GO" id="GO:0005829">
    <property type="term" value="C:cytosol"/>
    <property type="evidence" value="ECO:0007669"/>
    <property type="project" value="TreeGrafter"/>
</dbReference>
<dbReference type="InterPro" id="IPR022761">
    <property type="entry name" value="Fumarate_lyase_N"/>
</dbReference>
<comment type="catalytic activity">
    <reaction evidence="6">
        <text>2-(N(omega)-L-arginino)succinate = fumarate + L-arginine</text>
        <dbReference type="Rhea" id="RHEA:24020"/>
        <dbReference type="ChEBI" id="CHEBI:29806"/>
        <dbReference type="ChEBI" id="CHEBI:32682"/>
        <dbReference type="ChEBI" id="CHEBI:57472"/>
        <dbReference type="EC" id="4.3.2.1"/>
    </reaction>
</comment>
<comment type="pathway">
    <text evidence="1 6">Amino-acid biosynthesis; L-arginine biosynthesis; L-arginine from L-ornithine and carbamoyl phosphate: step 3/3.</text>
</comment>
<protein>
    <recommendedName>
        <fullName evidence="2 6">Argininosuccinate lyase</fullName>
        <shortName evidence="6">ASAL</shortName>
        <ecNumber evidence="2 6">4.3.2.1</ecNumber>
    </recommendedName>
    <alternativeName>
        <fullName evidence="6">Arginosuccinase</fullName>
    </alternativeName>
</protein>
<dbReference type="EC" id="4.3.2.1" evidence="2 6"/>
<dbReference type="InterPro" id="IPR000362">
    <property type="entry name" value="Fumarate_lyase_fam"/>
</dbReference>
<evidence type="ECO:0000313" key="10">
    <source>
        <dbReference type="Proteomes" id="UP000661691"/>
    </source>
</evidence>
<evidence type="ECO:0000259" key="7">
    <source>
        <dbReference type="Pfam" id="PF00206"/>
    </source>
</evidence>
<evidence type="ECO:0000256" key="3">
    <source>
        <dbReference type="ARBA" id="ARBA00022571"/>
    </source>
</evidence>
<evidence type="ECO:0000313" key="9">
    <source>
        <dbReference type="EMBL" id="MBD1372527.1"/>
    </source>
</evidence>
<reference evidence="9" key="1">
    <citation type="submission" date="2020-09" db="EMBL/GenBank/DDBJ databases">
        <title>A novel bacterium of genus Hazenella, isolated from South China Sea.</title>
        <authorList>
            <person name="Huang H."/>
            <person name="Mo K."/>
            <person name="Hu Y."/>
        </authorList>
    </citation>
    <scope>NUCLEOTIDE SEQUENCE</scope>
    <source>
        <strain evidence="9">IB182357</strain>
    </source>
</reference>
<keyword evidence="5 6" id="KW-0456">Lyase</keyword>
<dbReference type="PRINTS" id="PR00145">
    <property type="entry name" value="ARGSUCLYASE"/>
</dbReference>
<dbReference type="PANTHER" id="PTHR43814">
    <property type="entry name" value="ARGININOSUCCINATE LYASE"/>
    <property type="match status" value="1"/>
</dbReference>
<dbReference type="FunFam" id="1.10.275.10:FF:000002">
    <property type="entry name" value="Argininosuccinate lyase"/>
    <property type="match status" value="1"/>
</dbReference>
<dbReference type="Gene3D" id="1.10.40.30">
    <property type="entry name" value="Fumarase/aspartase (C-terminal domain)"/>
    <property type="match status" value="1"/>
</dbReference>
<keyword evidence="3 6" id="KW-0055">Arginine biosynthesis</keyword>
<accession>A0A926RUG3</accession>
<dbReference type="AlphaFoldDB" id="A0A926RUG3"/>
<evidence type="ECO:0000259" key="8">
    <source>
        <dbReference type="Pfam" id="PF14698"/>
    </source>
</evidence>
<dbReference type="InterPro" id="IPR024083">
    <property type="entry name" value="Fumarase/histidase_N"/>
</dbReference>
<evidence type="ECO:0000256" key="4">
    <source>
        <dbReference type="ARBA" id="ARBA00022605"/>
    </source>
</evidence>
<dbReference type="HAMAP" id="MF_00006">
    <property type="entry name" value="Arg_succ_lyase"/>
    <property type="match status" value="1"/>
</dbReference>
<dbReference type="FunFam" id="1.10.40.30:FF:000001">
    <property type="entry name" value="Argininosuccinate lyase"/>
    <property type="match status" value="1"/>
</dbReference>
<dbReference type="GO" id="GO:0042450">
    <property type="term" value="P:L-arginine biosynthetic process via ornithine"/>
    <property type="evidence" value="ECO:0007669"/>
    <property type="project" value="UniProtKB-UniRule"/>
</dbReference>
<dbReference type="InterPro" id="IPR008948">
    <property type="entry name" value="L-Aspartase-like"/>
</dbReference>
<dbReference type="Pfam" id="PF00206">
    <property type="entry name" value="Lyase_1"/>
    <property type="match status" value="1"/>
</dbReference>
<feature type="domain" description="Argininosuccinate lyase C-terminal" evidence="8">
    <location>
        <begin position="363"/>
        <end position="431"/>
    </location>
</feature>
<dbReference type="SUPFAM" id="SSF48557">
    <property type="entry name" value="L-aspartase-like"/>
    <property type="match status" value="1"/>
</dbReference>